<accession>A0A383AZJ3</accession>
<organism evidence="1">
    <name type="scientific">marine metagenome</name>
    <dbReference type="NCBI Taxonomy" id="408172"/>
    <lineage>
        <taxon>unclassified sequences</taxon>
        <taxon>metagenomes</taxon>
        <taxon>ecological metagenomes</taxon>
    </lineage>
</organism>
<feature type="non-terminal residue" evidence="1">
    <location>
        <position position="1"/>
    </location>
</feature>
<gene>
    <name evidence="1" type="ORF">METZ01_LOCUS465905</name>
</gene>
<proteinExistence type="predicted"/>
<sequence>IDGEVRTLTSRNTPASATPVVVHPHLEDPCGSEHVC</sequence>
<protein>
    <submittedName>
        <fullName evidence="1">Uncharacterized protein</fullName>
    </submittedName>
</protein>
<dbReference type="AlphaFoldDB" id="A0A383AZJ3"/>
<evidence type="ECO:0000313" key="1">
    <source>
        <dbReference type="EMBL" id="SVE13051.1"/>
    </source>
</evidence>
<reference evidence="1" key="1">
    <citation type="submission" date="2018-05" db="EMBL/GenBank/DDBJ databases">
        <authorList>
            <person name="Lanie J.A."/>
            <person name="Ng W.-L."/>
            <person name="Kazmierczak K.M."/>
            <person name="Andrzejewski T.M."/>
            <person name="Davidsen T.M."/>
            <person name="Wayne K.J."/>
            <person name="Tettelin H."/>
            <person name="Glass J.I."/>
            <person name="Rusch D."/>
            <person name="Podicherti R."/>
            <person name="Tsui H.-C.T."/>
            <person name="Winkler M.E."/>
        </authorList>
    </citation>
    <scope>NUCLEOTIDE SEQUENCE</scope>
</reference>
<dbReference type="EMBL" id="UINC01196162">
    <property type="protein sequence ID" value="SVE13051.1"/>
    <property type="molecule type" value="Genomic_DNA"/>
</dbReference>
<name>A0A383AZJ3_9ZZZZ</name>